<evidence type="ECO:0000313" key="1">
    <source>
        <dbReference type="EMBL" id="MBS7525451.1"/>
    </source>
</evidence>
<accession>A0ABS5PLI3</accession>
<dbReference type="EMBL" id="JAHBCL010000002">
    <property type="protein sequence ID" value="MBS7525451.1"/>
    <property type="molecule type" value="Genomic_DNA"/>
</dbReference>
<dbReference type="Proteomes" id="UP000746471">
    <property type="component" value="Unassembled WGS sequence"/>
</dbReference>
<sequence length="95" mass="10570">MQIEISEKAKNYLDKKKSNILTVGLVIAGACVEIGEPNVTIGEPKDDVSKYDVFNVENYTVYFYKNPSLKTDTVTIDTSKFLGMESLSVKGLKLM</sequence>
<organism evidence="1 2">
    <name type="scientific">Fusibacter paucivorans</name>
    <dbReference type="NCBI Taxonomy" id="76009"/>
    <lineage>
        <taxon>Bacteria</taxon>
        <taxon>Bacillati</taxon>
        <taxon>Bacillota</taxon>
        <taxon>Clostridia</taxon>
        <taxon>Eubacteriales</taxon>
        <taxon>Eubacteriales Family XII. Incertae Sedis</taxon>
        <taxon>Fusibacter</taxon>
    </lineage>
</organism>
<dbReference type="InterPro" id="IPR049744">
    <property type="entry name" value="CC/Se_fam"/>
</dbReference>
<protein>
    <submittedName>
        <fullName evidence="1">Uncharacterized protein</fullName>
    </submittedName>
</protein>
<keyword evidence="2" id="KW-1185">Reference proteome</keyword>
<comment type="caution">
    <text evidence="1">The sequence shown here is derived from an EMBL/GenBank/DDBJ whole genome shotgun (WGS) entry which is preliminary data.</text>
</comment>
<dbReference type="NCBIfam" id="NF041239">
    <property type="entry name" value="Moor_selen_rel"/>
    <property type="match status" value="1"/>
</dbReference>
<evidence type="ECO:0000313" key="2">
    <source>
        <dbReference type="Proteomes" id="UP000746471"/>
    </source>
</evidence>
<name>A0ABS5PLI3_9FIRM</name>
<dbReference type="RefSeq" id="WP_213235231.1">
    <property type="nucleotide sequence ID" value="NZ_JAHBCL010000002.1"/>
</dbReference>
<proteinExistence type="predicted"/>
<reference evidence="1 2" key="1">
    <citation type="submission" date="2021-05" db="EMBL/GenBank/DDBJ databases">
        <title>Fusibacter ferrireducens sp. nov., an anaerobic, sulfur- and Fe-reducing bacterium isolated from the mangrove sediment.</title>
        <authorList>
            <person name="Qiu D."/>
        </authorList>
    </citation>
    <scope>NUCLEOTIDE SEQUENCE [LARGE SCALE GENOMIC DNA]</scope>
    <source>
        <strain evidence="1 2">DSM 12116</strain>
    </source>
</reference>
<gene>
    <name evidence="1" type="ORF">KHM83_02025</name>
</gene>